<keyword evidence="4" id="KW-1185">Reference proteome</keyword>
<proteinExistence type="predicted"/>
<evidence type="ECO:0000256" key="2">
    <source>
        <dbReference type="SAM" id="MobiDB-lite"/>
    </source>
</evidence>
<dbReference type="Proteomes" id="UP000789390">
    <property type="component" value="Unassembled WGS sequence"/>
</dbReference>
<dbReference type="AlphaFoldDB" id="A0A8J2RRE3"/>
<dbReference type="EMBL" id="CAKKLH010000281">
    <property type="protein sequence ID" value="CAH0108193.1"/>
    <property type="molecule type" value="Genomic_DNA"/>
</dbReference>
<protein>
    <submittedName>
        <fullName evidence="3">Uncharacterized protein</fullName>
    </submittedName>
</protein>
<feature type="compositionally biased region" description="Basic and acidic residues" evidence="2">
    <location>
        <begin position="181"/>
        <end position="190"/>
    </location>
</feature>
<keyword evidence="1" id="KW-0175">Coiled coil</keyword>
<accession>A0A8J2RRE3</accession>
<feature type="region of interest" description="Disordered" evidence="2">
    <location>
        <begin position="169"/>
        <end position="190"/>
    </location>
</feature>
<feature type="compositionally biased region" description="Polar residues" evidence="2">
    <location>
        <begin position="171"/>
        <end position="180"/>
    </location>
</feature>
<evidence type="ECO:0000313" key="3">
    <source>
        <dbReference type="EMBL" id="CAH0108193.1"/>
    </source>
</evidence>
<evidence type="ECO:0000256" key="1">
    <source>
        <dbReference type="SAM" id="Coils"/>
    </source>
</evidence>
<feature type="region of interest" description="Disordered" evidence="2">
    <location>
        <begin position="1"/>
        <end position="27"/>
    </location>
</feature>
<dbReference type="InterPro" id="IPR037391">
    <property type="entry name" value="PMF1-bd"/>
</dbReference>
<dbReference type="PANTHER" id="PTHR18881">
    <property type="entry name" value="POLYAMINE-MODULATED FACTOR 1-BINDING PROTEIN 1-RELATED"/>
    <property type="match status" value="1"/>
</dbReference>
<dbReference type="GO" id="GO:0007283">
    <property type="term" value="P:spermatogenesis"/>
    <property type="evidence" value="ECO:0007669"/>
    <property type="project" value="TreeGrafter"/>
</dbReference>
<name>A0A8J2RRE3_9CRUS</name>
<reference evidence="3" key="1">
    <citation type="submission" date="2021-11" db="EMBL/GenBank/DDBJ databases">
        <authorList>
            <person name="Schell T."/>
        </authorList>
    </citation>
    <scope>NUCLEOTIDE SEQUENCE</scope>
    <source>
        <strain evidence="3">M5</strain>
    </source>
</reference>
<comment type="caution">
    <text evidence="3">The sequence shown here is derived from an EMBL/GenBank/DDBJ whole genome shotgun (WGS) entry which is preliminary data.</text>
</comment>
<feature type="compositionally biased region" description="Polar residues" evidence="2">
    <location>
        <begin position="235"/>
        <end position="255"/>
    </location>
</feature>
<organism evidence="3 4">
    <name type="scientific">Daphnia galeata</name>
    <dbReference type="NCBI Taxonomy" id="27404"/>
    <lineage>
        <taxon>Eukaryota</taxon>
        <taxon>Metazoa</taxon>
        <taxon>Ecdysozoa</taxon>
        <taxon>Arthropoda</taxon>
        <taxon>Crustacea</taxon>
        <taxon>Branchiopoda</taxon>
        <taxon>Diplostraca</taxon>
        <taxon>Cladocera</taxon>
        <taxon>Anomopoda</taxon>
        <taxon>Daphniidae</taxon>
        <taxon>Daphnia</taxon>
    </lineage>
</organism>
<evidence type="ECO:0000313" key="4">
    <source>
        <dbReference type="Proteomes" id="UP000789390"/>
    </source>
</evidence>
<dbReference type="Gene3D" id="1.10.287.1490">
    <property type="match status" value="1"/>
</dbReference>
<sequence length="413" mass="46711">MSDSAGMNDNELFEGGQSKSSSQESGLCSTMMAIDESMGSLEEISENLHQHLNTHIDHASVLQYELDMLRSQLTEKNRLITTQQVTIKQLQDALNSTQKELTDIRKAAEMEITCKNETIDILQTDLIDCQQQYANCLQQIMNQNRVLSEIRDDDAALVEKVAHLEKKLRKTGQTISTQTDSPERCADNNGRKTYGYFKTCPAPPFSSPPPYFSHRDRASSGSFHGETGDRRDESGSPQLTREYSGQTKSSPTQQRRCNETRSDTQQFPWSQFQDLLSEVRQIQKLLQSTDERRIGRDTPVTDSGKGFNIRTDDLAGFWNTITEERQQRLQLDHFVRQMELDVLEVKTQVQSCKARLQNVQPPPPLSPPRWNGFPLKCCCSSSHQGVKHCCSCAEGCSIPHPKLRTSTSLFTLV</sequence>
<dbReference type="PANTHER" id="PTHR18881:SF2">
    <property type="entry name" value="POLYAMINE-MODULATED FACTOR 1-BINDING PROTEIN 1"/>
    <property type="match status" value="1"/>
</dbReference>
<dbReference type="OrthoDB" id="6350415at2759"/>
<feature type="compositionally biased region" description="Low complexity" evidence="2">
    <location>
        <begin position="14"/>
        <end position="26"/>
    </location>
</feature>
<feature type="region of interest" description="Disordered" evidence="2">
    <location>
        <begin position="207"/>
        <end position="264"/>
    </location>
</feature>
<gene>
    <name evidence="3" type="ORF">DGAL_LOCUS11562</name>
</gene>
<feature type="coiled-coil region" evidence="1">
    <location>
        <begin position="80"/>
        <end position="107"/>
    </location>
</feature>